<dbReference type="GO" id="GO:0030466">
    <property type="term" value="P:silent mating-type cassette heterochromatin formation"/>
    <property type="evidence" value="ECO:0007669"/>
    <property type="project" value="TreeGrafter"/>
</dbReference>
<dbReference type="Proteomes" id="UP001204833">
    <property type="component" value="Unassembled WGS sequence"/>
</dbReference>
<dbReference type="InterPro" id="IPR057725">
    <property type="entry name" value="Ams2-SPT21_N"/>
</dbReference>
<feature type="region of interest" description="Disordered" evidence="1">
    <location>
        <begin position="243"/>
        <end position="266"/>
    </location>
</feature>
<name>A0AAD5BHA6_9ASCO</name>
<feature type="compositionally biased region" description="Polar residues" evidence="1">
    <location>
        <begin position="256"/>
        <end position="266"/>
    </location>
</feature>
<comment type="caution">
    <text evidence="3">The sequence shown here is derived from an EMBL/GenBank/DDBJ whole genome shotgun (WGS) entry which is preliminary data.</text>
</comment>
<dbReference type="EMBL" id="JAIHNG010000072">
    <property type="protein sequence ID" value="KAI5961696.1"/>
    <property type="molecule type" value="Genomic_DNA"/>
</dbReference>
<dbReference type="AlphaFoldDB" id="A0AAD5BHA6"/>
<dbReference type="GeneID" id="76149689"/>
<dbReference type="GO" id="GO:0000183">
    <property type="term" value="P:rDNA heterochromatin formation"/>
    <property type="evidence" value="ECO:0007669"/>
    <property type="project" value="TreeGrafter"/>
</dbReference>
<feature type="compositionally biased region" description="Acidic residues" evidence="1">
    <location>
        <begin position="243"/>
        <end position="252"/>
    </location>
</feature>
<evidence type="ECO:0000256" key="1">
    <source>
        <dbReference type="SAM" id="MobiDB-lite"/>
    </source>
</evidence>
<dbReference type="Pfam" id="PF25823">
    <property type="entry name" value="Ams2-SPT21_N"/>
    <property type="match status" value="1"/>
</dbReference>
<organism evidence="3 4">
    <name type="scientific">Candida theae</name>
    <dbReference type="NCBI Taxonomy" id="1198502"/>
    <lineage>
        <taxon>Eukaryota</taxon>
        <taxon>Fungi</taxon>
        <taxon>Dikarya</taxon>
        <taxon>Ascomycota</taxon>
        <taxon>Saccharomycotina</taxon>
        <taxon>Pichiomycetes</taxon>
        <taxon>Debaryomycetaceae</taxon>
        <taxon>Candida/Lodderomyces clade</taxon>
        <taxon>Candida</taxon>
    </lineage>
</organism>
<dbReference type="RefSeq" id="XP_051609879.1">
    <property type="nucleotide sequence ID" value="XM_051750856.1"/>
</dbReference>
<keyword evidence="4" id="KW-1185">Reference proteome</keyword>
<dbReference type="PANTHER" id="PTHR39147">
    <property type="entry name" value="PROTEIN SPT21"/>
    <property type="match status" value="1"/>
</dbReference>
<accession>A0AAD5BHA6</accession>
<sequence>MTTEDDQKQMQIKILYSFDDNPTTFLSRSSQQFPVQTAEVPIQTTYSDVPELITLGAFELRSCIKQLLRSNPENFKLNSHDYAVYYKDITEQPDEPFVSNGVLSSLVSSKESCLIPGRVCQNVSANFLFGNKKKASSLTLEVRLKLHTIEGSPAMAICALLSPPLLPLPFPTIWSASFPTNGASLATPPLGASATPNPFSPLDPAAKLPAKSRLSFSVSAFEPTPLTMLFKLWSPASSLTLLDEDDDDDDEECRSAGTTSYSKSGLSFKSCETPHIKIAIIRNITMYPTSFLLGLLKNTIGSLRLL</sequence>
<gene>
    <name evidence="3" type="ORF">KGF57_001630</name>
</gene>
<reference evidence="3 4" key="1">
    <citation type="journal article" date="2022" name="DNA Res.">
        <title>Genome analysis of five recently described species of the CUG-Ser clade uncovers Candida theae as a new hybrid lineage with pathogenic potential in the Candida parapsilosis species complex.</title>
        <authorList>
            <person name="Mixao V."/>
            <person name="Del Olmo V."/>
            <person name="Hegedusova E."/>
            <person name="Saus E."/>
            <person name="Pryszcz L."/>
            <person name="Cillingova A."/>
            <person name="Nosek J."/>
            <person name="Gabaldon T."/>
        </authorList>
    </citation>
    <scope>NUCLEOTIDE SEQUENCE [LARGE SCALE GENOMIC DNA]</scope>
    <source>
        <strain evidence="3 4">CBS 12239</strain>
    </source>
</reference>
<feature type="domain" description="Ams2/SPT21 N-terminal" evidence="2">
    <location>
        <begin position="7"/>
        <end position="148"/>
    </location>
</feature>
<evidence type="ECO:0000259" key="2">
    <source>
        <dbReference type="Pfam" id="PF25823"/>
    </source>
</evidence>
<dbReference type="InterPro" id="IPR042403">
    <property type="entry name" value="Spt21/Ams2"/>
</dbReference>
<dbReference type="PANTHER" id="PTHR39147:SF1">
    <property type="entry name" value="PROTEIN SPT21"/>
    <property type="match status" value="1"/>
</dbReference>
<proteinExistence type="predicted"/>
<evidence type="ECO:0000313" key="3">
    <source>
        <dbReference type="EMBL" id="KAI5961696.1"/>
    </source>
</evidence>
<dbReference type="GO" id="GO:0006357">
    <property type="term" value="P:regulation of transcription by RNA polymerase II"/>
    <property type="evidence" value="ECO:0007669"/>
    <property type="project" value="TreeGrafter"/>
</dbReference>
<protein>
    <recommendedName>
        <fullName evidence="2">Ams2/SPT21 N-terminal domain-containing protein</fullName>
    </recommendedName>
</protein>
<evidence type="ECO:0000313" key="4">
    <source>
        <dbReference type="Proteomes" id="UP001204833"/>
    </source>
</evidence>